<accession>A0A3P7JUN0</accession>
<dbReference type="EMBL" id="UYRX01001917">
    <property type="protein sequence ID" value="VDM92389.1"/>
    <property type="molecule type" value="Genomic_DNA"/>
</dbReference>
<sequence>MIDLELRSNDEHSPATNEIENIEKKQNNETIYCRPFKIFPLAYERIADLIYPAITYHYSVNADGRYVYVIGEDPTKLESQLFVWDLHRGVARRYTVIPNLPQTLQMKHLYEINSLEGILVCCSSGCFHIYEIQFDHWHEVIRIGRTLFYQLNNNHSHFWSSARASQRGIIFMSQHNLIRNFYVTQVHLDKPVQSVILTAHMSTLRFCGQPWVDGNYMYLFESASINTSTEIKYLTGRLVRANLHTGELETVQTRATGTIGNSLPAQQLLQQQAQQQVEQEFPQNGILRAVRSGGAATLIRRAKHVGRNGRLWIIAEFVEPNDIRNPETTHCEICVMEMETFKWHRLSWLPKCKFDELTLDVTGNGTVIILRKKILQIANQAQIDSFLILSQKPETLLKQSFRALITYFPGLRNLNLTQMHLYGIPAHLLVP</sequence>
<protein>
    <submittedName>
        <fullName evidence="1">Uncharacterized protein</fullName>
    </submittedName>
</protein>
<name>A0A3P7JUN0_LITSI</name>
<dbReference type="AlphaFoldDB" id="A0A3P7JUN0"/>
<dbReference type="SUPFAM" id="SSF82171">
    <property type="entry name" value="DPP6 N-terminal domain-like"/>
    <property type="match status" value="1"/>
</dbReference>
<dbReference type="OMA" id="ITYHYSV"/>
<evidence type="ECO:0000313" key="2">
    <source>
        <dbReference type="Proteomes" id="UP000277928"/>
    </source>
</evidence>
<proteinExistence type="predicted"/>
<gene>
    <name evidence="1" type="ORF">NLS_LOCUS9771</name>
</gene>
<keyword evidence="2" id="KW-1185">Reference proteome</keyword>
<dbReference type="Proteomes" id="UP000277928">
    <property type="component" value="Unassembled WGS sequence"/>
</dbReference>
<reference evidence="1 2" key="1">
    <citation type="submission" date="2018-08" db="EMBL/GenBank/DDBJ databases">
        <authorList>
            <person name="Laetsch R D."/>
            <person name="Stevens L."/>
            <person name="Kumar S."/>
            <person name="Blaxter L. M."/>
        </authorList>
    </citation>
    <scope>NUCLEOTIDE SEQUENCE [LARGE SCALE GENOMIC DNA]</scope>
</reference>
<organism evidence="1 2">
    <name type="scientific">Litomosoides sigmodontis</name>
    <name type="common">Filarial nematode worm</name>
    <dbReference type="NCBI Taxonomy" id="42156"/>
    <lineage>
        <taxon>Eukaryota</taxon>
        <taxon>Metazoa</taxon>
        <taxon>Ecdysozoa</taxon>
        <taxon>Nematoda</taxon>
        <taxon>Chromadorea</taxon>
        <taxon>Rhabditida</taxon>
        <taxon>Spirurina</taxon>
        <taxon>Spiruromorpha</taxon>
        <taxon>Filarioidea</taxon>
        <taxon>Onchocercidae</taxon>
        <taxon>Litomosoides</taxon>
    </lineage>
</organism>
<evidence type="ECO:0000313" key="1">
    <source>
        <dbReference type="EMBL" id="VDM92389.1"/>
    </source>
</evidence>
<dbReference type="OrthoDB" id="5810035at2759"/>